<evidence type="ECO:0000259" key="2">
    <source>
        <dbReference type="Pfam" id="PF14016"/>
    </source>
</evidence>
<reference evidence="3 4" key="1">
    <citation type="submission" date="2021-06" db="EMBL/GenBank/DDBJ databases">
        <title>Actinoplanes lichenicola sp. nov., and Actinoplanes ovalisporus sp. nov., isolated from lichen in Thailand.</title>
        <authorList>
            <person name="Saeng-In P."/>
            <person name="Kanchanasin P."/>
            <person name="Yuki M."/>
            <person name="Kudo T."/>
            <person name="Ohkuma M."/>
            <person name="Phongsopitanun W."/>
            <person name="Tanasupawat S."/>
        </authorList>
    </citation>
    <scope>NUCLEOTIDE SEQUENCE [LARGE SCALE GENOMIC DNA]</scope>
    <source>
        <strain evidence="3 4">NBRC 110975</strain>
    </source>
</reference>
<protein>
    <submittedName>
        <fullName evidence="3">DUF4232 domain-containing protein</fullName>
    </submittedName>
</protein>
<dbReference type="Pfam" id="PF14016">
    <property type="entry name" value="DUF4232"/>
    <property type="match status" value="1"/>
</dbReference>
<dbReference type="Proteomes" id="UP001519654">
    <property type="component" value="Unassembled WGS sequence"/>
</dbReference>
<dbReference type="InterPro" id="IPR025326">
    <property type="entry name" value="DUF4232"/>
</dbReference>
<dbReference type="PROSITE" id="PS51257">
    <property type="entry name" value="PROKAR_LIPOPROTEIN"/>
    <property type="match status" value="1"/>
</dbReference>
<feature type="domain" description="DUF4232" evidence="2">
    <location>
        <begin position="52"/>
        <end position="181"/>
    </location>
</feature>
<sequence>MTRRAWPALAALVLAGCSPPLSYADGATRSDPSPTASASSAAPACPLLELGTVNAAMSLAAQGLYLTNCSGTPYTLDGYPEIRALSARGEPLDVTMIRGTGSIAPGMPGHDRAPEPIVLQPGERAQTAVVWRNTYDDVRKSPVTATRLEVAPQPGRPAVVLTPEAGLDLGSTGSFAVSPWRAVPHAAASATSRVRPAPRISR</sequence>
<dbReference type="RefSeq" id="WP_215788457.1">
    <property type="nucleotide sequence ID" value="NZ_JAHKKG010000005.1"/>
</dbReference>
<accession>A0ABS5YPI9</accession>
<feature type="signal peptide" evidence="1">
    <location>
        <begin position="1"/>
        <end position="23"/>
    </location>
</feature>
<name>A0ABS5YPI9_9ACTN</name>
<organism evidence="3 4">
    <name type="scientific">Paractinoplanes bogorensis</name>
    <dbReference type="NCBI Taxonomy" id="1610840"/>
    <lineage>
        <taxon>Bacteria</taxon>
        <taxon>Bacillati</taxon>
        <taxon>Actinomycetota</taxon>
        <taxon>Actinomycetes</taxon>
        <taxon>Micromonosporales</taxon>
        <taxon>Micromonosporaceae</taxon>
        <taxon>Paractinoplanes</taxon>
    </lineage>
</organism>
<gene>
    <name evidence="3" type="ORF">KOI35_17165</name>
</gene>
<evidence type="ECO:0000313" key="3">
    <source>
        <dbReference type="EMBL" id="MBU2665236.1"/>
    </source>
</evidence>
<proteinExistence type="predicted"/>
<feature type="chain" id="PRO_5045206348" evidence="1">
    <location>
        <begin position="24"/>
        <end position="202"/>
    </location>
</feature>
<evidence type="ECO:0000256" key="1">
    <source>
        <dbReference type="SAM" id="SignalP"/>
    </source>
</evidence>
<keyword evidence="1" id="KW-0732">Signal</keyword>
<evidence type="ECO:0000313" key="4">
    <source>
        <dbReference type="Proteomes" id="UP001519654"/>
    </source>
</evidence>
<comment type="caution">
    <text evidence="3">The sequence shown here is derived from an EMBL/GenBank/DDBJ whole genome shotgun (WGS) entry which is preliminary data.</text>
</comment>
<dbReference type="EMBL" id="JAHKKG010000005">
    <property type="protein sequence ID" value="MBU2665236.1"/>
    <property type="molecule type" value="Genomic_DNA"/>
</dbReference>
<keyword evidence="4" id="KW-1185">Reference proteome</keyword>